<evidence type="ECO:0000313" key="1">
    <source>
        <dbReference type="EMBL" id="GIY52237.1"/>
    </source>
</evidence>
<gene>
    <name evidence="1" type="ORF">CEXT_417071</name>
</gene>
<evidence type="ECO:0000313" key="2">
    <source>
        <dbReference type="Proteomes" id="UP001054945"/>
    </source>
</evidence>
<dbReference type="AlphaFoldDB" id="A0AAV4U3B2"/>
<proteinExistence type="predicted"/>
<name>A0AAV4U3B2_CAEEX</name>
<accession>A0AAV4U3B2</accession>
<reference evidence="1 2" key="1">
    <citation type="submission" date="2021-06" db="EMBL/GenBank/DDBJ databases">
        <title>Caerostris extrusa draft genome.</title>
        <authorList>
            <person name="Kono N."/>
            <person name="Arakawa K."/>
        </authorList>
    </citation>
    <scope>NUCLEOTIDE SEQUENCE [LARGE SCALE GENOMIC DNA]</scope>
</reference>
<sequence length="95" mass="11028">MSLISLFVSQTIKMAQLEGRICELEKSKLEANSIQQKTLINVTLAMAKPSFAAVTKNMVNKEPKMINRQDQLSDENFLPPLNQWKRTHTRWLQKR</sequence>
<protein>
    <submittedName>
        <fullName evidence="1">Uncharacterized protein</fullName>
    </submittedName>
</protein>
<dbReference type="EMBL" id="BPLR01012216">
    <property type="protein sequence ID" value="GIY52237.1"/>
    <property type="molecule type" value="Genomic_DNA"/>
</dbReference>
<comment type="caution">
    <text evidence="1">The sequence shown here is derived from an EMBL/GenBank/DDBJ whole genome shotgun (WGS) entry which is preliminary data.</text>
</comment>
<organism evidence="1 2">
    <name type="scientific">Caerostris extrusa</name>
    <name type="common">Bark spider</name>
    <name type="synonym">Caerostris bankana</name>
    <dbReference type="NCBI Taxonomy" id="172846"/>
    <lineage>
        <taxon>Eukaryota</taxon>
        <taxon>Metazoa</taxon>
        <taxon>Ecdysozoa</taxon>
        <taxon>Arthropoda</taxon>
        <taxon>Chelicerata</taxon>
        <taxon>Arachnida</taxon>
        <taxon>Araneae</taxon>
        <taxon>Araneomorphae</taxon>
        <taxon>Entelegynae</taxon>
        <taxon>Araneoidea</taxon>
        <taxon>Araneidae</taxon>
        <taxon>Caerostris</taxon>
    </lineage>
</organism>
<dbReference type="Proteomes" id="UP001054945">
    <property type="component" value="Unassembled WGS sequence"/>
</dbReference>
<keyword evidence="2" id="KW-1185">Reference proteome</keyword>